<organism evidence="2">
    <name type="scientific">Fusarium clavum</name>
    <dbReference type="NCBI Taxonomy" id="2594811"/>
    <lineage>
        <taxon>Eukaryota</taxon>
        <taxon>Fungi</taxon>
        <taxon>Dikarya</taxon>
        <taxon>Ascomycota</taxon>
        <taxon>Pezizomycotina</taxon>
        <taxon>Sordariomycetes</taxon>
        <taxon>Hypocreomycetidae</taxon>
        <taxon>Hypocreales</taxon>
        <taxon>Nectriaceae</taxon>
        <taxon>Fusarium</taxon>
        <taxon>Fusarium incarnatum-equiseti species complex</taxon>
    </lineage>
</organism>
<feature type="compositionally biased region" description="Low complexity" evidence="1">
    <location>
        <begin position="424"/>
        <end position="439"/>
    </location>
</feature>
<feature type="compositionally biased region" description="Basic and acidic residues" evidence="1">
    <location>
        <begin position="501"/>
        <end position="511"/>
    </location>
</feature>
<feature type="compositionally biased region" description="Low complexity" evidence="1">
    <location>
        <begin position="244"/>
        <end position="259"/>
    </location>
</feature>
<evidence type="ECO:0000313" key="2">
    <source>
        <dbReference type="EMBL" id="CEG05769.1"/>
    </source>
</evidence>
<sequence length="601" mass="63412">MASSNPFRKSAAIAVDTATFPDSTSSAAARFPALDSFETASTPPPPTSFQQADTSATDQKSKVIKKVRVLSPPPLSPDSPQWAVTAPSLAQYAGNQRNENDPFDAISTDDSDREIVAAAVSGQAPVGGQAAGNPFSKTLRDLDSPVAEQKLEQERKEEGHALKAANTVKRSLDVNSFKRLLMTGNSDSDSAVAQSEKNAKDRPSMFRKLSQDAPKDASDLSKEVQEISLMPQDASDSPGDDISQESVSDSSASAQVSLKNNKKPPPPPPPSSRHGKSIKLNLVGGQVPPEALAILSPSDMNKPLPPATTRRSLEEEAESPYEHEAAGKVPEAEADVAVTSPEPPVAGRKTVPAPPPRRGHARAESKANTSQQFSQNDENLSRSSSMRSRPEHKRQDSQAAAPPPPPRRSHGSKPSTQIPSGVASSFTDLSQSSSSPAPSLDIDMSTTSTPSQLRQASTLDLTPPRDGHHQPATPKSWAPPPPPARNTSVRRPASIRSVDSSSRRVSFEAKPHNQMAPPPPPRRQRGSSKGSVDGPRRTSLDGAGKAGTSQVAEEVPEEGTATAGSGPTSPQPTNEPGKSIDILADLDALQREVDALRGKLG</sequence>
<feature type="compositionally biased region" description="Polar residues" evidence="1">
    <location>
        <begin position="366"/>
        <end position="387"/>
    </location>
</feature>
<feature type="region of interest" description="Disordered" evidence="1">
    <location>
        <begin position="183"/>
        <end position="581"/>
    </location>
</feature>
<name>A0A090MF99_9HYPO</name>
<reference evidence="2" key="1">
    <citation type="submission" date="2013-06" db="EMBL/GenBank/DDBJ databases">
        <title>Draft genome sequences of six wheat associated Fusarium spp. isolates.</title>
        <authorList>
            <person name="Moolhuijzen P.M."/>
            <person name="Manners J.M."/>
            <person name="Wilcox S."/>
            <person name="Bellgard M.I."/>
            <person name="Gardiner D.M."/>
        </authorList>
    </citation>
    <scope>NUCLEOTIDE SEQUENCE</scope>
    <source>
        <strain evidence="2">CS3069</strain>
    </source>
</reference>
<dbReference type="AlphaFoldDB" id="A0A090MF99"/>
<dbReference type="EMBL" id="HG318435">
    <property type="protein sequence ID" value="CEG05769.1"/>
    <property type="molecule type" value="Genomic_DNA"/>
</dbReference>
<feature type="compositionally biased region" description="Basic and acidic residues" evidence="1">
    <location>
        <begin position="197"/>
        <end position="225"/>
    </location>
</feature>
<feature type="compositionally biased region" description="Polar residues" evidence="1">
    <location>
        <begin position="562"/>
        <end position="576"/>
    </location>
</feature>
<protein>
    <submittedName>
        <fullName evidence="2">Uncharacterized protein</fullName>
    </submittedName>
</protein>
<accession>A0A090MF99</accession>
<feature type="compositionally biased region" description="Polar residues" evidence="1">
    <location>
        <begin position="183"/>
        <end position="196"/>
    </location>
</feature>
<feature type="compositionally biased region" description="Polar residues" evidence="1">
    <location>
        <begin position="48"/>
        <end position="58"/>
    </location>
</feature>
<feature type="compositionally biased region" description="Polar residues" evidence="1">
    <location>
        <begin position="412"/>
        <end position="423"/>
    </location>
</feature>
<proteinExistence type="predicted"/>
<feature type="compositionally biased region" description="Basic and acidic residues" evidence="1">
    <location>
        <begin position="138"/>
        <end position="161"/>
    </location>
</feature>
<evidence type="ECO:0000256" key="1">
    <source>
        <dbReference type="SAM" id="MobiDB-lite"/>
    </source>
</evidence>
<feature type="region of interest" description="Disordered" evidence="1">
    <location>
        <begin position="1"/>
        <end position="61"/>
    </location>
</feature>
<gene>
    <name evidence="2" type="ORF">BN850_0055460</name>
</gene>
<feature type="region of interest" description="Disordered" evidence="1">
    <location>
        <begin position="92"/>
        <end position="111"/>
    </location>
</feature>
<feature type="region of interest" description="Disordered" evidence="1">
    <location>
        <begin position="123"/>
        <end position="169"/>
    </location>
</feature>
<feature type="compositionally biased region" description="Polar residues" evidence="1">
    <location>
        <begin position="444"/>
        <end position="460"/>
    </location>
</feature>